<comment type="caution">
    <text evidence="2">The sequence shown here is derived from an EMBL/GenBank/DDBJ whole genome shotgun (WGS) entry which is preliminary data.</text>
</comment>
<organism evidence="2 3">
    <name type="scientific">Letharia columbiana</name>
    <dbReference type="NCBI Taxonomy" id="112416"/>
    <lineage>
        <taxon>Eukaryota</taxon>
        <taxon>Fungi</taxon>
        <taxon>Dikarya</taxon>
        <taxon>Ascomycota</taxon>
        <taxon>Pezizomycotina</taxon>
        <taxon>Lecanoromycetes</taxon>
        <taxon>OSLEUM clade</taxon>
        <taxon>Lecanoromycetidae</taxon>
        <taxon>Lecanorales</taxon>
        <taxon>Lecanorineae</taxon>
        <taxon>Parmeliaceae</taxon>
        <taxon>Letharia</taxon>
    </lineage>
</organism>
<feature type="region of interest" description="Disordered" evidence="1">
    <location>
        <begin position="1"/>
        <end position="92"/>
    </location>
</feature>
<gene>
    <name evidence="2" type="ORF">HO173_004975</name>
</gene>
<feature type="compositionally biased region" description="Basic and acidic residues" evidence="1">
    <location>
        <begin position="54"/>
        <end position="66"/>
    </location>
</feature>
<dbReference type="GeneID" id="59286639"/>
<sequence>MSDPEDSHMLGSSSSSDDEAMFPSELEPPGSTFHDNLAPLEAQPSGLSPPQSQELHDPMDTAEASHDMNGADQLMDAAQGVGQSNGNGWEPKSEFAKSAEMVHEPGSCWNNKKAREEWQKAWNQIEDKNFSLSEYSTGDGGDSGSLPVFDAEEFGDPFDESEGRQGNGK</sequence>
<feature type="region of interest" description="Disordered" evidence="1">
    <location>
        <begin position="132"/>
        <end position="169"/>
    </location>
</feature>
<keyword evidence="3" id="KW-1185">Reference proteome</keyword>
<dbReference type="AlphaFoldDB" id="A0A8H6FXP3"/>
<dbReference type="OrthoDB" id="5377039at2759"/>
<reference evidence="2 3" key="1">
    <citation type="journal article" date="2020" name="Genomics">
        <title>Complete, high-quality genomes from long-read metagenomic sequencing of two wolf lichen thalli reveals enigmatic genome architecture.</title>
        <authorList>
            <person name="McKenzie S.K."/>
            <person name="Walston R.F."/>
            <person name="Allen J.L."/>
        </authorList>
    </citation>
    <scope>NUCLEOTIDE SEQUENCE [LARGE SCALE GENOMIC DNA]</scope>
    <source>
        <strain evidence="2">WasteWater2</strain>
    </source>
</reference>
<protein>
    <submittedName>
        <fullName evidence="2">Uncharacterized protein</fullName>
    </submittedName>
</protein>
<proteinExistence type="predicted"/>
<feature type="compositionally biased region" description="Acidic residues" evidence="1">
    <location>
        <begin position="150"/>
        <end position="160"/>
    </location>
</feature>
<evidence type="ECO:0000256" key="1">
    <source>
        <dbReference type="SAM" id="MobiDB-lite"/>
    </source>
</evidence>
<name>A0A8H6FXP3_9LECA</name>
<dbReference type="Proteomes" id="UP000578531">
    <property type="component" value="Unassembled WGS sequence"/>
</dbReference>
<dbReference type="RefSeq" id="XP_037166017.1">
    <property type="nucleotide sequence ID" value="XM_037306893.1"/>
</dbReference>
<evidence type="ECO:0000313" key="2">
    <source>
        <dbReference type="EMBL" id="KAF6236684.1"/>
    </source>
</evidence>
<evidence type="ECO:0000313" key="3">
    <source>
        <dbReference type="Proteomes" id="UP000578531"/>
    </source>
</evidence>
<accession>A0A8H6FXP3</accession>
<dbReference type="EMBL" id="JACCJC010000017">
    <property type="protein sequence ID" value="KAF6236684.1"/>
    <property type="molecule type" value="Genomic_DNA"/>
</dbReference>